<evidence type="ECO:0000256" key="3">
    <source>
        <dbReference type="ARBA" id="ARBA00022679"/>
    </source>
</evidence>
<dbReference type="PANTHER" id="PTHR33568:SF3">
    <property type="entry name" value="DNA-DIRECTED DNA POLYMERASE"/>
    <property type="match status" value="1"/>
</dbReference>
<dbReference type="Gene3D" id="3.90.1600.10">
    <property type="entry name" value="Palm domain of DNA polymerase"/>
    <property type="match status" value="1"/>
</dbReference>
<dbReference type="RefSeq" id="XP_053586068.1">
    <property type="nucleotide sequence ID" value="XM_053731296.1"/>
</dbReference>
<evidence type="ECO:0000256" key="6">
    <source>
        <dbReference type="ARBA" id="ARBA00022932"/>
    </source>
</evidence>
<sequence length="1124" mass="130683">MKKWNTPGAIEETIEEVCAKVKLITGSGRKNIKPLHQVAVEFENRNGTQFMSEEEIIEMKNHIHFEYEPKFVYRNEKRVSLPETRLRFKGKTNSPELMERTFDQFIRYCIGKAGGNLERSKMSFGFFHEGFHKTEGFWINERTYQTFNGQVLMEELERITQSKAEVDIDDTFIIHMHVFNNFEGGAGRCRNKMFDEEKKIPAYVVGDGKCLPKAVALAMTFYESKKDAEQRSKWDKMIRVQYQNEKLQLIAANEILEKSGLSAEQQVFNIDDLERIAMTYPDYKFEVYSRPAYEKYYQIIKEFNVDASKLVTIAFKKIDGVGHYDFIKPSFMHMKATYCHKCKQKTLSTGHSQVCDAKCEKCGFYECDNTQIETIHCEMCNSNFPNEECYNGHLEHAYRAKKTMCEKRYTCLECGFRVCKDKVSQDEVHECEKRSRCMQCKEMYDATRYHNCCFQPPRKRFKESKMKAQKSYRILCYDVETIVVNSANGPDFSKPQPNHEVNLVCFKMCCNLCVEECIECDCETGHFHYFEHVDPLEDFVDFLLHNTKLDNAYVIAHNGGSFGIIPDYVSNGTSLIMANITTHIKKTRVHNSLKFRDSFRFIPMPLSKMPKTFGITELKKGYYPYYFNHKENYGKVLDRLPDKLFYDPDHMKPEPRIEFEKWYEDHQNDVFDADMEILVYCQSDVEILTTGLSEYIKCRHASHLVPREGMFGGRTQPYQMIVECEEDEEICYDDFNSLYPSVNIMFQYPRGQPIVYKTNFPSIIPGKGVDKKGLYFCSIYAPPDIKITVLPYKIPGFLTFPSCRTCIEKNQKTACDHTKVSDRYLTGVWTHAELNAAIERGYQLLQFHEIWWWPDDKWKTADYFVNYLKSMIQLKHESSGWPRDDMTDEEKLAYINEIAQRDGVTLVMENVKKADNMREMSKLFLNTCWGKLAENPVRTESKLFETLDHVSQSEYMSKQGYEVKGIKDWDDGRTLITRASKTESVKTKEFTSIVIGIYTTSYARLRLLQAMEAVGSENLIYVDTDSAIYKKKILDPSPVKALIGDGLGKLKSEIPKGYRMKKIICMASKVYSYLLKHLETGEEKIVTKFKGVVLNSSTSRTINMETMEASVIISSVRDKNSPPP</sequence>
<dbReference type="AlphaFoldDB" id="A0A6A5GYG4"/>
<organism evidence="10 11">
    <name type="scientific">Caenorhabditis remanei</name>
    <name type="common">Caenorhabditis vulgaris</name>
    <dbReference type="NCBI Taxonomy" id="31234"/>
    <lineage>
        <taxon>Eukaryota</taxon>
        <taxon>Metazoa</taxon>
        <taxon>Ecdysozoa</taxon>
        <taxon>Nematoda</taxon>
        <taxon>Chromadorea</taxon>
        <taxon>Rhabditida</taxon>
        <taxon>Rhabditina</taxon>
        <taxon>Rhabditomorpha</taxon>
        <taxon>Rhabditoidea</taxon>
        <taxon>Rhabditidae</taxon>
        <taxon>Peloderinae</taxon>
        <taxon>Caenorhabditis</taxon>
    </lineage>
</organism>
<dbReference type="PANTHER" id="PTHR33568">
    <property type="entry name" value="DNA POLYMERASE"/>
    <property type="match status" value="1"/>
</dbReference>
<dbReference type="EMBL" id="WUAV01000004">
    <property type="protein sequence ID" value="KAF1759595.1"/>
    <property type="molecule type" value="Genomic_DNA"/>
</dbReference>
<comment type="catalytic activity">
    <reaction evidence="8">
        <text>DNA(n) + a 2'-deoxyribonucleoside 5'-triphosphate = DNA(n+1) + diphosphate</text>
        <dbReference type="Rhea" id="RHEA:22508"/>
        <dbReference type="Rhea" id="RHEA-COMP:17339"/>
        <dbReference type="Rhea" id="RHEA-COMP:17340"/>
        <dbReference type="ChEBI" id="CHEBI:33019"/>
        <dbReference type="ChEBI" id="CHEBI:61560"/>
        <dbReference type="ChEBI" id="CHEBI:173112"/>
        <dbReference type="EC" id="2.7.7.7"/>
    </reaction>
</comment>
<name>A0A6A5GYG4_CAERE</name>
<evidence type="ECO:0000256" key="8">
    <source>
        <dbReference type="ARBA" id="ARBA00049244"/>
    </source>
</evidence>
<keyword evidence="5" id="KW-0235">DNA replication</keyword>
<reference evidence="10 11" key="1">
    <citation type="submission" date="2019-12" db="EMBL/GenBank/DDBJ databases">
        <title>Chromosome-level assembly of the Caenorhabditis remanei genome.</title>
        <authorList>
            <person name="Teterina A.A."/>
            <person name="Willis J.H."/>
            <person name="Phillips P.C."/>
        </authorList>
    </citation>
    <scope>NUCLEOTIDE SEQUENCE [LARGE SCALE GENOMIC DNA]</scope>
    <source>
        <strain evidence="10 11">PX506</strain>
        <tissue evidence="10">Whole organism</tissue>
    </source>
</reference>
<dbReference type="SUPFAM" id="SSF56672">
    <property type="entry name" value="DNA/RNA polymerases"/>
    <property type="match status" value="1"/>
</dbReference>
<evidence type="ECO:0000256" key="4">
    <source>
        <dbReference type="ARBA" id="ARBA00022695"/>
    </source>
</evidence>
<comment type="similarity">
    <text evidence="1">Belongs to the DNA polymerase type-B family.</text>
</comment>
<dbReference type="EC" id="2.7.7.7" evidence="2"/>
<dbReference type="Gene3D" id="3.30.420.10">
    <property type="entry name" value="Ribonuclease H-like superfamily/Ribonuclease H"/>
    <property type="match status" value="1"/>
</dbReference>
<comment type="caution">
    <text evidence="10">The sequence shown here is derived from an EMBL/GenBank/DDBJ whole genome shotgun (WGS) entry which is preliminary data.</text>
</comment>
<evidence type="ECO:0000256" key="2">
    <source>
        <dbReference type="ARBA" id="ARBA00012417"/>
    </source>
</evidence>
<gene>
    <name evidence="10" type="ORF">GCK72_016062</name>
</gene>
<keyword evidence="3" id="KW-0808">Transferase</keyword>
<dbReference type="GeneID" id="9806131"/>
<dbReference type="InterPro" id="IPR043502">
    <property type="entry name" value="DNA/RNA_pol_sf"/>
</dbReference>
<evidence type="ECO:0000256" key="7">
    <source>
        <dbReference type="ARBA" id="ARBA00023125"/>
    </source>
</evidence>
<feature type="domain" description="DNA-directed DNA polymerase family B mitochondria/virus" evidence="9">
    <location>
        <begin position="707"/>
        <end position="878"/>
    </location>
</feature>
<proteinExistence type="inferred from homology"/>
<dbReference type="InterPro" id="IPR004868">
    <property type="entry name" value="DNA-dir_DNA_pol_B_mt/vir"/>
</dbReference>
<keyword evidence="4" id="KW-0548">Nucleotidyltransferase</keyword>
<dbReference type="InterPro" id="IPR023211">
    <property type="entry name" value="DNA_pol_palm_dom_sf"/>
</dbReference>
<evidence type="ECO:0000259" key="9">
    <source>
        <dbReference type="Pfam" id="PF03175"/>
    </source>
</evidence>
<evidence type="ECO:0000256" key="5">
    <source>
        <dbReference type="ARBA" id="ARBA00022705"/>
    </source>
</evidence>
<dbReference type="KEGG" id="crq:GCK72_016062"/>
<dbReference type="GO" id="GO:0003677">
    <property type="term" value="F:DNA binding"/>
    <property type="evidence" value="ECO:0007669"/>
    <property type="project" value="UniProtKB-KW"/>
</dbReference>
<dbReference type="GO" id="GO:0006260">
    <property type="term" value="P:DNA replication"/>
    <property type="evidence" value="ECO:0007669"/>
    <property type="project" value="UniProtKB-KW"/>
</dbReference>
<dbReference type="InterPro" id="IPR036397">
    <property type="entry name" value="RNaseH_sf"/>
</dbReference>
<keyword evidence="7" id="KW-0238">DNA-binding</keyword>
<dbReference type="InterPro" id="IPR012337">
    <property type="entry name" value="RNaseH-like_sf"/>
</dbReference>
<dbReference type="GO" id="GO:0003887">
    <property type="term" value="F:DNA-directed DNA polymerase activity"/>
    <property type="evidence" value="ECO:0007669"/>
    <property type="project" value="UniProtKB-KW"/>
</dbReference>
<dbReference type="Pfam" id="PF03175">
    <property type="entry name" value="DNA_pol_B_2"/>
    <property type="match status" value="2"/>
</dbReference>
<protein>
    <recommendedName>
        <fullName evidence="2">DNA-directed DNA polymerase</fullName>
        <ecNumber evidence="2">2.7.7.7</ecNumber>
    </recommendedName>
</protein>
<evidence type="ECO:0000256" key="1">
    <source>
        <dbReference type="ARBA" id="ARBA00005755"/>
    </source>
</evidence>
<dbReference type="SUPFAM" id="SSF53098">
    <property type="entry name" value="Ribonuclease H-like"/>
    <property type="match status" value="1"/>
</dbReference>
<dbReference type="GO" id="GO:0000166">
    <property type="term" value="F:nucleotide binding"/>
    <property type="evidence" value="ECO:0007669"/>
    <property type="project" value="InterPro"/>
</dbReference>
<evidence type="ECO:0000313" key="10">
    <source>
        <dbReference type="EMBL" id="KAF1759595.1"/>
    </source>
</evidence>
<feature type="domain" description="DNA-directed DNA polymerase family B mitochondria/virus" evidence="9">
    <location>
        <begin position="546"/>
        <end position="690"/>
    </location>
</feature>
<dbReference type="CTD" id="9806131"/>
<dbReference type="Proteomes" id="UP000483820">
    <property type="component" value="Chromosome IV"/>
</dbReference>
<keyword evidence="6" id="KW-0239">DNA-directed DNA polymerase</keyword>
<accession>A0A6A5GYG4</accession>
<evidence type="ECO:0000313" key="11">
    <source>
        <dbReference type="Proteomes" id="UP000483820"/>
    </source>
</evidence>
<dbReference type="GO" id="GO:0042575">
    <property type="term" value="C:DNA polymerase complex"/>
    <property type="evidence" value="ECO:0007669"/>
    <property type="project" value="UniProtKB-ARBA"/>
</dbReference>